<comment type="pathway">
    <text evidence="1">Cofactor biosynthesis; ubiquinone biosynthesis.</text>
</comment>
<evidence type="ECO:0000313" key="3">
    <source>
        <dbReference type="Proteomes" id="UP000761574"/>
    </source>
</evidence>
<protein>
    <recommendedName>
        <fullName evidence="1">Ubiquinone biosynthesis protein UbiV</fullName>
    </recommendedName>
</protein>
<comment type="similarity">
    <text evidence="1">Belongs to the peptidase U32 family. UbiV subfamily.</text>
</comment>
<name>A0ABQ4NTB7_9GAMM</name>
<feature type="binding site" evidence="1">
    <location>
        <position position="176"/>
    </location>
    <ligand>
        <name>[4Fe-4S] cluster</name>
        <dbReference type="ChEBI" id="CHEBI:49883"/>
    </ligand>
</feature>
<feature type="binding site" evidence="1">
    <location>
        <position position="39"/>
    </location>
    <ligand>
        <name>[4Fe-4S] cluster</name>
        <dbReference type="ChEBI" id="CHEBI:49883"/>
    </ligand>
</feature>
<feature type="binding site" evidence="1">
    <location>
        <position position="189"/>
    </location>
    <ligand>
        <name>[4Fe-4S] cluster</name>
        <dbReference type="ChEBI" id="CHEBI:49883"/>
    </ligand>
</feature>
<dbReference type="Pfam" id="PF01136">
    <property type="entry name" value="Peptidase_U32"/>
    <property type="match status" value="1"/>
</dbReference>
<keyword evidence="3" id="KW-1185">Reference proteome</keyword>
<reference evidence="2 3" key="1">
    <citation type="submission" date="2021-05" db="EMBL/GenBank/DDBJ databases">
        <title>Molecular characterization for Shewanella algae harboring chromosomal blaOXA-55-like strains isolated from clinical and environment sample.</title>
        <authorList>
            <person name="Ohama Y."/>
            <person name="Aoki K."/>
            <person name="Harada S."/>
            <person name="Moriya K."/>
            <person name="Ishii Y."/>
            <person name="Tateda K."/>
        </authorList>
    </citation>
    <scope>NUCLEOTIDE SEQUENCE [LARGE SCALE GENOMIC DNA]</scope>
    <source>
        <strain evidence="2 3">LMG 23746</strain>
    </source>
</reference>
<evidence type="ECO:0000313" key="2">
    <source>
        <dbReference type="EMBL" id="GIU02885.1"/>
    </source>
</evidence>
<feature type="binding site" evidence="1">
    <location>
        <position position="193"/>
    </location>
    <ligand>
        <name>[4Fe-4S] cluster</name>
        <dbReference type="ChEBI" id="CHEBI:49883"/>
    </ligand>
</feature>
<sequence length="299" mass="33099">MNISLGPIQYCWSKAQVSAFYQQVASSDIELIYLGETVCSRRRQLKFSDYLELAQILRASGKQVVLSTLALIEAQSEFTALKQQIDNGEFMVEANDMGAVEVAKSLGLPFICGPSINNYNAASLQKLAAWGMQRFVMPLELSKHWLERVLTDLAPRQIEVEVFGHGYMPLAHSARCFTARQQGLTKDSCQTICIDYPQGVLAQTQESQPLLRLNGIQTQSASYIDLSDQQQEMERLGVDYFRVSPSSLASIDLANNLTKSLAKNLATKGDSDVSQDNGSETNLACNGYWFGQAGFEQGR</sequence>
<dbReference type="PANTHER" id="PTHR30217:SF11">
    <property type="entry name" value="UBIQUINONE BIOSYNTHESIS PROTEIN UBIV"/>
    <property type="match status" value="1"/>
</dbReference>
<dbReference type="RefSeq" id="WP_119977883.1">
    <property type="nucleotide sequence ID" value="NZ_BPFB01000079.1"/>
</dbReference>
<organism evidence="2 3">
    <name type="scientific">Shewanella algidipiscicola</name>
    <dbReference type="NCBI Taxonomy" id="614070"/>
    <lineage>
        <taxon>Bacteria</taxon>
        <taxon>Pseudomonadati</taxon>
        <taxon>Pseudomonadota</taxon>
        <taxon>Gammaproteobacteria</taxon>
        <taxon>Alteromonadales</taxon>
        <taxon>Shewanellaceae</taxon>
        <taxon>Shewanella</taxon>
    </lineage>
</organism>
<proteinExistence type="inferred from homology"/>
<accession>A0ABQ4NTB7</accession>
<keyword evidence="1" id="KW-0411">Iron-sulfur</keyword>
<dbReference type="HAMAP" id="MF_02233">
    <property type="entry name" value="UbiV"/>
    <property type="match status" value="1"/>
</dbReference>
<comment type="caution">
    <text evidence="2">The sequence shown here is derived from an EMBL/GenBank/DDBJ whole genome shotgun (WGS) entry which is preliminary data.</text>
</comment>
<comment type="subunit">
    <text evidence="1">Forms a heterodimer with UbiU.</text>
</comment>
<dbReference type="PANTHER" id="PTHR30217">
    <property type="entry name" value="PEPTIDASE U32 FAMILY"/>
    <property type="match status" value="1"/>
</dbReference>
<gene>
    <name evidence="1" type="primary">ubiV</name>
    <name evidence="2" type="ORF">TUM4630_35480</name>
</gene>
<evidence type="ECO:0000256" key="1">
    <source>
        <dbReference type="HAMAP-Rule" id="MF_02233"/>
    </source>
</evidence>
<dbReference type="InterPro" id="IPR043693">
    <property type="entry name" value="UbiV"/>
</dbReference>
<comment type="function">
    <text evidence="1">Required for O(2)-independent ubiquinone (coenzyme Q) biosynthesis. Together with UbiU, is essential for the C6-hydroxylation reaction in the oxygen-independent ubiquinone biosynthesis pathway.</text>
</comment>
<dbReference type="EMBL" id="BPFB01000079">
    <property type="protein sequence ID" value="GIU02885.1"/>
    <property type="molecule type" value="Genomic_DNA"/>
</dbReference>
<dbReference type="InterPro" id="IPR001539">
    <property type="entry name" value="Peptidase_U32"/>
</dbReference>
<keyword evidence="1" id="KW-0408">Iron</keyword>
<dbReference type="NCBIfam" id="NF011991">
    <property type="entry name" value="PRK15447.1"/>
    <property type="match status" value="1"/>
</dbReference>
<dbReference type="Proteomes" id="UP000761574">
    <property type="component" value="Unassembled WGS sequence"/>
</dbReference>
<keyword evidence="1" id="KW-0831">Ubiquinone biosynthesis</keyword>
<dbReference type="InterPro" id="IPR051454">
    <property type="entry name" value="RNA/ubiquinone_mod_enzymes"/>
</dbReference>
<comment type="cofactor">
    <cofactor evidence="1">
        <name>[4Fe-4S] cluster</name>
        <dbReference type="ChEBI" id="CHEBI:49883"/>
    </cofactor>
</comment>
<keyword evidence="1" id="KW-0479">Metal-binding</keyword>
<keyword evidence="1" id="KW-0004">4Fe-4S</keyword>